<evidence type="ECO:0000313" key="2">
    <source>
        <dbReference type="Proteomes" id="UP000019376"/>
    </source>
</evidence>
<accession>S7ZAC4</accession>
<proteinExistence type="predicted"/>
<gene>
    <name evidence="1" type="ORF">PDE_00570</name>
</gene>
<evidence type="ECO:0000313" key="1">
    <source>
        <dbReference type="EMBL" id="EPS25636.1"/>
    </source>
</evidence>
<dbReference type="AlphaFoldDB" id="S7ZAC4"/>
<sequence length="62" mass="6958">MLCAVLRASGFCEKRSFKRIYGASSEWIPFHSYVNISNGLGTAERCRWFVIGDSAAPLWVTT</sequence>
<dbReference type="Proteomes" id="UP000019376">
    <property type="component" value="Unassembled WGS sequence"/>
</dbReference>
<dbReference type="EMBL" id="KB644408">
    <property type="protein sequence ID" value="EPS25636.1"/>
    <property type="molecule type" value="Genomic_DNA"/>
</dbReference>
<protein>
    <submittedName>
        <fullName evidence="1">Uncharacterized protein</fullName>
    </submittedName>
</protein>
<keyword evidence="2" id="KW-1185">Reference proteome</keyword>
<reference evidence="1 2" key="1">
    <citation type="journal article" date="2013" name="PLoS ONE">
        <title>Genomic and secretomic analyses reveal unique features of the lignocellulolytic enzyme system of Penicillium decumbens.</title>
        <authorList>
            <person name="Liu G."/>
            <person name="Zhang L."/>
            <person name="Wei X."/>
            <person name="Zou G."/>
            <person name="Qin Y."/>
            <person name="Ma L."/>
            <person name="Li J."/>
            <person name="Zheng H."/>
            <person name="Wang S."/>
            <person name="Wang C."/>
            <person name="Xun L."/>
            <person name="Zhao G.-P."/>
            <person name="Zhou Z."/>
            <person name="Qu Y."/>
        </authorList>
    </citation>
    <scope>NUCLEOTIDE SEQUENCE [LARGE SCALE GENOMIC DNA]</scope>
    <source>
        <strain evidence="2">114-2 / CGMCC 5302</strain>
    </source>
</reference>
<dbReference type="HOGENOM" id="CLU_2904904_0_0_1"/>
<organism evidence="1 2">
    <name type="scientific">Penicillium oxalicum (strain 114-2 / CGMCC 5302)</name>
    <name type="common">Penicillium decumbens</name>
    <dbReference type="NCBI Taxonomy" id="933388"/>
    <lineage>
        <taxon>Eukaryota</taxon>
        <taxon>Fungi</taxon>
        <taxon>Dikarya</taxon>
        <taxon>Ascomycota</taxon>
        <taxon>Pezizomycotina</taxon>
        <taxon>Eurotiomycetes</taxon>
        <taxon>Eurotiomycetidae</taxon>
        <taxon>Eurotiales</taxon>
        <taxon>Aspergillaceae</taxon>
        <taxon>Penicillium</taxon>
    </lineage>
</organism>
<name>S7ZAC4_PENO1</name>